<evidence type="ECO:0000313" key="2">
    <source>
        <dbReference type="Proteomes" id="UP001258017"/>
    </source>
</evidence>
<keyword evidence="2" id="KW-1185">Reference proteome</keyword>
<organism evidence="1 2">
    <name type="scientific">Odynerus spinipes</name>
    <dbReference type="NCBI Taxonomy" id="1348599"/>
    <lineage>
        <taxon>Eukaryota</taxon>
        <taxon>Metazoa</taxon>
        <taxon>Ecdysozoa</taxon>
        <taxon>Arthropoda</taxon>
        <taxon>Hexapoda</taxon>
        <taxon>Insecta</taxon>
        <taxon>Pterygota</taxon>
        <taxon>Neoptera</taxon>
        <taxon>Endopterygota</taxon>
        <taxon>Hymenoptera</taxon>
        <taxon>Apocrita</taxon>
        <taxon>Aculeata</taxon>
        <taxon>Vespoidea</taxon>
        <taxon>Vespidae</taxon>
        <taxon>Eumeninae</taxon>
        <taxon>Odynerus</taxon>
    </lineage>
</organism>
<gene>
    <name evidence="1" type="ORF">KPH14_012568</name>
</gene>
<feature type="non-terminal residue" evidence="1">
    <location>
        <position position="99"/>
    </location>
</feature>
<dbReference type="Proteomes" id="UP001258017">
    <property type="component" value="Unassembled WGS sequence"/>
</dbReference>
<proteinExistence type="predicted"/>
<protein>
    <submittedName>
        <fullName evidence="1">Uncharacterized protein</fullName>
    </submittedName>
</protein>
<reference evidence="1" key="2">
    <citation type="journal article" date="2023" name="Commun. Biol.">
        <title>Intrasexual cuticular hydrocarbon dimorphism in a wasp sheds light on hydrocarbon biosynthesis genes in Hymenoptera.</title>
        <authorList>
            <person name="Moris V.C."/>
            <person name="Podsiadlowski L."/>
            <person name="Martin S."/>
            <person name="Oeyen J.P."/>
            <person name="Donath A."/>
            <person name="Petersen M."/>
            <person name="Wilbrandt J."/>
            <person name="Misof B."/>
            <person name="Liedtke D."/>
            <person name="Thamm M."/>
            <person name="Scheiner R."/>
            <person name="Schmitt T."/>
            <person name="Niehuis O."/>
        </authorList>
    </citation>
    <scope>NUCLEOTIDE SEQUENCE</scope>
    <source>
        <strain evidence="1">GBR_01_08_01A</strain>
    </source>
</reference>
<reference evidence="1" key="1">
    <citation type="submission" date="2021-08" db="EMBL/GenBank/DDBJ databases">
        <authorList>
            <person name="Misof B."/>
            <person name="Oliver O."/>
            <person name="Podsiadlowski L."/>
            <person name="Donath A."/>
            <person name="Peters R."/>
            <person name="Mayer C."/>
            <person name="Rust J."/>
            <person name="Gunkel S."/>
            <person name="Lesny P."/>
            <person name="Martin S."/>
            <person name="Oeyen J.P."/>
            <person name="Petersen M."/>
            <person name="Panagiotis P."/>
            <person name="Wilbrandt J."/>
            <person name="Tanja T."/>
        </authorList>
    </citation>
    <scope>NUCLEOTIDE SEQUENCE</scope>
    <source>
        <strain evidence="1">GBR_01_08_01A</strain>
        <tissue evidence="1">Thorax + abdomen</tissue>
    </source>
</reference>
<name>A0AAD9RFF7_9HYME</name>
<evidence type="ECO:0000313" key="1">
    <source>
        <dbReference type="EMBL" id="KAK2578440.1"/>
    </source>
</evidence>
<sequence>MATCHTPIASTSRPQVNDTPLIDITKITSDEIKANTHQQAENNGHEQNPPSNLATLLNEDFISAIRKVQLPAFMQDRPDIWFFVIESEFQSSRIVNDLT</sequence>
<accession>A0AAD9RFF7</accession>
<dbReference type="AlphaFoldDB" id="A0AAD9RFF7"/>
<dbReference type="EMBL" id="JAIFRP010000295">
    <property type="protein sequence ID" value="KAK2578440.1"/>
    <property type="molecule type" value="Genomic_DNA"/>
</dbReference>
<comment type="caution">
    <text evidence="1">The sequence shown here is derived from an EMBL/GenBank/DDBJ whole genome shotgun (WGS) entry which is preliminary data.</text>
</comment>